<keyword evidence="2" id="KW-1185">Reference proteome</keyword>
<dbReference type="AlphaFoldDB" id="A0AAV3XQN9"/>
<reference evidence="1" key="1">
    <citation type="submission" date="2019-10" db="EMBL/GenBank/DDBJ databases">
        <title>Draft genome sequece of Microseira wollei NIES-4236.</title>
        <authorList>
            <person name="Yamaguchi H."/>
            <person name="Suzuki S."/>
            <person name="Kawachi M."/>
        </authorList>
    </citation>
    <scope>NUCLEOTIDE SEQUENCE</scope>
    <source>
        <strain evidence="1">NIES-4236</strain>
    </source>
</reference>
<dbReference type="EMBL" id="BLAY01000267">
    <property type="protein sequence ID" value="GET43906.1"/>
    <property type="molecule type" value="Genomic_DNA"/>
</dbReference>
<dbReference type="Proteomes" id="UP001050975">
    <property type="component" value="Unassembled WGS sequence"/>
</dbReference>
<dbReference type="RefSeq" id="WP_226593183.1">
    <property type="nucleotide sequence ID" value="NZ_BLAY01000267.1"/>
</dbReference>
<evidence type="ECO:0000313" key="1">
    <source>
        <dbReference type="EMBL" id="GET43906.1"/>
    </source>
</evidence>
<protein>
    <recommendedName>
        <fullName evidence="3">Transposase</fullName>
    </recommendedName>
</protein>
<evidence type="ECO:0008006" key="3">
    <source>
        <dbReference type="Google" id="ProtNLM"/>
    </source>
</evidence>
<proteinExistence type="predicted"/>
<accession>A0AAV3XQN9</accession>
<name>A0AAV3XQN9_9CYAN</name>
<organism evidence="1 2">
    <name type="scientific">Microseira wollei NIES-4236</name>
    <dbReference type="NCBI Taxonomy" id="2530354"/>
    <lineage>
        <taxon>Bacteria</taxon>
        <taxon>Bacillati</taxon>
        <taxon>Cyanobacteriota</taxon>
        <taxon>Cyanophyceae</taxon>
        <taxon>Oscillatoriophycideae</taxon>
        <taxon>Aerosakkonematales</taxon>
        <taxon>Aerosakkonemataceae</taxon>
        <taxon>Microseira</taxon>
    </lineage>
</organism>
<gene>
    <name evidence="1" type="ORF">MiSe_87320</name>
</gene>
<comment type="caution">
    <text evidence="1">The sequence shown here is derived from an EMBL/GenBank/DDBJ whole genome shotgun (WGS) entry which is preliminary data.</text>
</comment>
<evidence type="ECO:0000313" key="2">
    <source>
        <dbReference type="Proteomes" id="UP001050975"/>
    </source>
</evidence>
<sequence>MLPAFYQTILEKYLTKAQLITLNMLVWLLMSQKQVKIERLAATFPLPIQENSRRRHLQRFLSLNALSVVLLWFPIIQEILFRQIQPGKELIVALDRTQWQANNVLMVSAIYQKRAFPIFWELLNKDGASSLAEQQKVLRPVIRLLRRYKLYRVRLHRLRLESWGSKGDGGAGGEKTLFRTINYTQLISRGHDISHHWR</sequence>